<accession>W1UWC5</accession>
<proteinExistence type="inferred from homology"/>
<evidence type="ECO:0000313" key="3">
    <source>
        <dbReference type="EMBL" id="ETI98022.1"/>
    </source>
</evidence>
<dbReference type="Gene3D" id="3.30.370.10">
    <property type="entry name" value="Barstar-like"/>
    <property type="match status" value="1"/>
</dbReference>
<dbReference type="Pfam" id="PF01337">
    <property type="entry name" value="Barstar"/>
    <property type="match status" value="1"/>
</dbReference>
<evidence type="ECO:0000256" key="1">
    <source>
        <dbReference type="ARBA" id="ARBA00006845"/>
    </source>
</evidence>
<dbReference type="PATRIC" id="fig|1403949.3.peg.1263"/>
<dbReference type="Proteomes" id="UP000018855">
    <property type="component" value="Unassembled WGS sequence"/>
</dbReference>
<sequence>MEIVEAIARQVFTIDGRKFSNMKGFYQEVEAVFTDGLGWHIGDNLDAFNDVLRGGFGRHEYGEPIHIRWISYDKSIRNLGIKTMAEIEEIILDTDNSGHDCTLEKL</sequence>
<dbReference type="InterPro" id="IPR035905">
    <property type="entry name" value="Barstar-like_sf"/>
</dbReference>
<gene>
    <name evidence="3" type="ORF">Q619_VDC00566G0019</name>
</gene>
<dbReference type="AlphaFoldDB" id="W1UWC5"/>
<protein>
    <submittedName>
        <fullName evidence="3">Barstar Barnase inhibitor</fullName>
    </submittedName>
</protein>
<dbReference type="InterPro" id="IPR000468">
    <property type="entry name" value="Barstar"/>
</dbReference>
<evidence type="ECO:0000259" key="2">
    <source>
        <dbReference type="Pfam" id="PF01337"/>
    </source>
</evidence>
<dbReference type="EMBL" id="AZMJ01000566">
    <property type="protein sequence ID" value="ETI98022.1"/>
    <property type="molecule type" value="Genomic_DNA"/>
</dbReference>
<reference evidence="3 4" key="1">
    <citation type="submission" date="2013-12" db="EMBL/GenBank/DDBJ databases">
        <title>A Varibaculum cambriense genome reconstructed from a premature infant gut community with otherwise low bacterial novelty that shifts toward anaerobic metabolism during the third week of life.</title>
        <authorList>
            <person name="Brown C.T."/>
            <person name="Sharon I."/>
            <person name="Thomas B.C."/>
            <person name="Castelle C.J."/>
            <person name="Morowitz M.J."/>
            <person name="Banfield J.F."/>
        </authorList>
    </citation>
    <scope>NUCLEOTIDE SEQUENCE [LARGE SCALE GENOMIC DNA]</scope>
    <source>
        <strain evidence="4">DORA_11</strain>
    </source>
</reference>
<comment type="similarity">
    <text evidence="1">Belongs to the barstar family.</text>
</comment>
<name>W1UWC5_9FIRM</name>
<evidence type="ECO:0000313" key="4">
    <source>
        <dbReference type="Proteomes" id="UP000018855"/>
    </source>
</evidence>
<dbReference type="SUPFAM" id="SSF52038">
    <property type="entry name" value="Barstar-related"/>
    <property type="match status" value="1"/>
</dbReference>
<feature type="domain" description="Barstar (barnase inhibitor)" evidence="2">
    <location>
        <begin position="10"/>
        <end position="95"/>
    </location>
</feature>
<comment type="caution">
    <text evidence="3">The sequence shown here is derived from an EMBL/GenBank/DDBJ whole genome shotgun (WGS) entry which is preliminary data.</text>
</comment>
<organism evidence="3 4">
    <name type="scientific">Veillonella dispar DORA_11</name>
    <dbReference type="NCBI Taxonomy" id="1403949"/>
    <lineage>
        <taxon>Bacteria</taxon>
        <taxon>Bacillati</taxon>
        <taxon>Bacillota</taxon>
        <taxon>Negativicutes</taxon>
        <taxon>Veillonellales</taxon>
        <taxon>Veillonellaceae</taxon>
        <taxon>Veillonella</taxon>
    </lineage>
</organism>